<gene>
    <name evidence="3" type="ORF">KSF_011750</name>
</gene>
<proteinExistence type="predicted"/>
<keyword evidence="1" id="KW-1133">Transmembrane helix</keyword>
<evidence type="ECO:0000259" key="2">
    <source>
        <dbReference type="PROSITE" id="PS51352"/>
    </source>
</evidence>
<dbReference type="AlphaFoldDB" id="A0A8J3N1A6"/>
<reference evidence="3" key="1">
    <citation type="submission" date="2020-10" db="EMBL/GenBank/DDBJ databases">
        <title>Taxonomic study of unclassified bacteria belonging to the class Ktedonobacteria.</title>
        <authorList>
            <person name="Yabe S."/>
            <person name="Wang C.M."/>
            <person name="Zheng Y."/>
            <person name="Sakai Y."/>
            <person name="Cavaletti L."/>
            <person name="Monciardini P."/>
            <person name="Donadio S."/>
        </authorList>
    </citation>
    <scope>NUCLEOTIDE SEQUENCE</scope>
    <source>
        <strain evidence="3">ID150040</strain>
    </source>
</reference>
<dbReference type="EMBL" id="BNJK01000001">
    <property type="protein sequence ID" value="GHO91127.1"/>
    <property type="molecule type" value="Genomic_DNA"/>
</dbReference>
<dbReference type="Gene3D" id="3.40.30.10">
    <property type="entry name" value="Glutaredoxin"/>
    <property type="match status" value="1"/>
</dbReference>
<evidence type="ECO:0000313" key="4">
    <source>
        <dbReference type="Proteomes" id="UP000597444"/>
    </source>
</evidence>
<evidence type="ECO:0000256" key="1">
    <source>
        <dbReference type="SAM" id="Phobius"/>
    </source>
</evidence>
<dbReference type="InterPro" id="IPR000866">
    <property type="entry name" value="AhpC/TSA"/>
</dbReference>
<name>A0A8J3N1A6_9CHLR</name>
<dbReference type="InterPro" id="IPR013766">
    <property type="entry name" value="Thioredoxin_domain"/>
</dbReference>
<dbReference type="PROSITE" id="PS51352">
    <property type="entry name" value="THIOREDOXIN_2"/>
    <property type="match status" value="1"/>
</dbReference>
<dbReference type="SUPFAM" id="SSF52833">
    <property type="entry name" value="Thioredoxin-like"/>
    <property type="match status" value="1"/>
</dbReference>
<accession>A0A8J3N1A6</accession>
<feature type="domain" description="Thioredoxin" evidence="2">
    <location>
        <begin position="45"/>
        <end position="187"/>
    </location>
</feature>
<dbReference type="GO" id="GO:0016209">
    <property type="term" value="F:antioxidant activity"/>
    <property type="evidence" value="ECO:0007669"/>
    <property type="project" value="InterPro"/>
</dbReference>
<dbReference type="PANTHER" id="PTHR42852:SF17">
    <property type="entry name" value="THIOREDOXIN-LIKE PROTEIN HI_1115"/>
    <property type="match status" value="1"/>
</dbReference>
<evidence type="ECO:0000313" key="3">
    <source>
        <dbReference type="EMBL" id="GHO91127.1"/>
    </source>
</evidence>
<dbReference type="CDD" id="cd02966">
    <property type="entry name" value="TlpA_like_family"/>
    <property type="match status" value="1"/>
</dbReference>
<protein>
    <recommendedName>
        <fullName evidence="2">Thioredoxin domain-containing protein</fullName>
    </recommendedName>
</protein>
<dbReference type="Pfam" id="PF00578">
    <property type="entry name" value="AhpC-TSA"/>
    <property type="match status" value="1"/>
</dbReference>
<dbReference type="Proteomes" id="UP000597444">
    <property type="component" value="Unassembled WGS sequence"/>
</dbReference>
<dbReference type="GO" id="GO:0016491">
    <property type="term" value="F:oxidoreductase activity"/>
    <property type="evidence" value="ECO:0007669"/>
    <property type="project" value="InterPro"/>
</dbReference>
<dbReference type="InterPro" id="IPR050553">
    <property type="entry name" value="Thioredoxin_ResA/DsbE_sf"/>
</dbReference>
<dbReference type="InterPro" id="IPR036249">
    <property type="entry name" value="Thioredoxin-like_sf"/>
</dbReference>
<keyword evidence="1" id="KW-0812">Transmembrane</keyword>
<organism evidence="3 4">
    <name type="scientific">Reticulibacter mediterranei</name>
    <dbReference type="NCBI Taxonomy" id="2778369"/>
    <lineage>
        <taxon>Bacteria</taxon>
        <taxon>Bacillati</taxon>
        <taxon>Chloroflexota</taxon>
        <taxon>Ktedonobacteria</taxon>
        <taxon>Ktedonobacterales</taxon>
        <taxon>Reticulibacteraceae</taxon>
        <taxon>Reticulibacter</taxon>
    </lineage>
</organism>
<keyword evidence="1" id="KW-0472">Membrane</keyword>
<feature type="transmembrane region" description="Helical" evidence="1">
    <location>
        <begin position="6"/>
        <end position="27"/>
    </location>
</feature>
<dbReference type="RefSeq" id="WP_220202041.1">
    <property type="nucleotide sequence ID" value="NZ_BNJK01000001.1"/>
</dbReference>
<dbReference type="PANTHER" id="PTHR42852">
    <property type="entry name" value="THIOL:DISULFIDE INTERCHANGE PROTEIN DSBE"/>
    <property type="match status" value="1"/>
</dbReference>
<sequence>METVLVVSSVLLWLVVLCNLLLTLVLVRRVNTNGSKTNALATGGLDQNTPAPDFSAETLNGNRANLSTFTDAGKQVAFIFISTHCEPCREVLAMLKEQDTKAAVPSGTELVFVSGDEREPTEAMVEELQVDWPVLIAPRNTNSFFSDYKISATPSYCLINAQGEVQATGIASNQRKVWKAVVNTWTSDDLSTIGERR</sequence>
<comment type="caution">
    <text evidence="3">The sequence shown here is derived from an EMBL/GenBank/DDBJ whole genome shotgun (WGS) entry which is preliminary data.</text>
</comment>
<keyword evidence="4" id="KW-1185">Reference proteome</keyword>